<feature type="compositionally biased region" description="Basic and acidic residues" evidence="1">
    <location>
        <begin position="266"/>
        <end position="289"/>
    </location>
</feature>
<feature type="compositionally biased region" description="Basic and acidic residues" evidence="1">
    <location>
        <begin position="494"/>
        <end position="503"/>
    </location>
</feature>
<comment type="caution">
    <text evidence="2">The sequence shown here is derived from an EMBL/GenBank/DDBJ whole genome shotgun (WGS) entry which is preliminary data.</text>
</comment>
<feature type="compositionally biased region" description="Low complexity" evidence="1">
    <location>
        <begin position="363"/>
        <end position="376"/>
    </location>
</feature>
<dbReference type="Proteomes" id="UP000996601">
    <property type="component" value="Unassembled WGS sequence"/>
</dbReference>
<evidence type="ECO:0000256" key="1">
    <source>
        <dbReference type="SAM" id="MobiDB-lite"/>
    </source>
</evidence>
<keyword evidence="3" id="KW-1185">Reference proteome</keyword>
<organism evidence="2 3">
    <name type="scientific">Shinella lacus</name>
    <dbReference type="NCBI Taxonomy" id="2654216"/>
    <lineage>
        <taxon>Bacteria</taxon>
        <taxon>Pseudomonadati</taxon>
        <taxon>Pseudomonadota</taxon>
        <taxon>Alphaproteobacteria</taxon>
        <taxon>Hyphomicrobiales</taxon>
        <taxon>Rhizobiaceae</taxon>
        <taxon>Shinella</taxon>
    </lineage>
</organism>
<proteinExistence type="predicted"/>
<dbReference type="EMBL" id="WHSB02000005">
    <property type="protein sequence ID" value="MCQ4631251.1"/>
    <property type="molecule type" value="Genomic_DNA"/>
</dbReference>
<dbReference type="RefSeq" id="WP_256117803.1">
    <property type="nucleotide sequence ID" value="NZ_WHSB02000005.1"/>
</dbReference>
<accession>A0ABT1R7T3</accession>
<reference evidence="2" key="1">
    <citation type="submission" date="2021-07" db="EMBL/GenBank/DDBJ databases">
        <title>Shinella sp. nov., a novel member of the genus Shinella from water.</title>
        <authorList>
            <person name="Deng Y."/>
        </authorList>
    </citation>
    <scope>NUCLEOTIDE SEQUENCE</scope>
    <source>
        <strain evidence="2">CPCC 100929</strain>
    </source>
</reference>
<evidence type="ECO:0000313" key="3">
    <source>
        <dbReference type="Proteomes" id="UP000996601"/>
    </source>
</evidence>
<gene>
    <name evidence="2" type="ORF">GB927_014450</name>
</gene>
<evidence type="ECO:0000313" key="2">
    <source>
        <dbReference type="EMBL" id="MCQ4631251.1"/>
    </source>
</evidence>
<feature type="compositionally biased region" description="Acidic residues" evidence="1">
    <location>
        <begin position="460"/>
        <end position="489"/>
    </location>
</feature>
<protein>
    <recommendedName>
        <fullName evidence="4">Flagellar hook-length control protein FliK</fullName>
    </recommendedName>
</protein>
<feature type="region of interest" description="Disordered" evidence="1">
    <location>
        <begin position="450"/>
        <end position="503"/>
    </location>
</feature>
<feature type="region of interest" description="Disordered" evidence="1">
    <location>
        <begin position="259"/>
        <end position="296"/>
    </location>
</feature>
<sequence>MLPRVAPTTGALQPSPALQAGTPVEAAVKPQLSAAALANLRAEVLLRLIETMLKHMPRTSEPSPSRDLLETLLAALKTLPGREGEGGRKLADILAKLPPELRPAVEKLIGTVLSAMPTRSLVEVVRNPNGPEAQKLAILLTASLDADDLPAAGAERQQKPLGLTAQQLAAVGRHGPQQTAQATQIAGDARALQTVLKRIFDLDSGSKPRTVSTARAVETELARPAALAGTNRLPVQANITVRTELPVPAPIAKVADRPPVEATEAVTRDNVDTEETQKAAPAVKRDEMPAKAQTANATGQALARSVLQAVARDLPQALVMQAVAHLVENLSPEEAKFLQALLEQPIDPPAEQNQNPLSTELPEQAAEQAVEAETVADGGKVRAETAQSTPALPRQTAELDDALPLPQARETVRAAVAADTTPERLLAATVLPREGVPLAFVPYLPAEEDLEWFETRDTEKDEDQAEGEGEGDGEDAEPDASGDEPEEVTPETTEMVRRREKTAEMVGVIEPGLVFYQKLGDYWT</sequence>
<feature type="region of interest" description="Disordered" evidence="1">
    <location>
        <begin position="361"/>
        <end position="399"/>
    </location>
</feature>
<name>A0ABT1R7T3_9HYPH</name>
<evidence type="ECO:0008006" key="4">
    <source>
        <dbReference type="Google" id="ProtNLM"/>
    </source>
</evidence>